<dbReference type="EMBL" id="CP075371">
    <property type="protein sequence ID" value="QVT79198.1"/>
    <property type="molecule type" value="Genomic_DNA"/>
</dbReference>
<keyword evidence="2" id="KW-1185">Reference proteome</keyword>
<gene>
    <name evidence="1" type="ORF">ENKNEFLB_01579</name>
</gene>
<proteinExistence type="predicted"/>
<dbReference type="Proteomes" id="UP000679307">
    <property type="component" value="Chromosome"/>
</dbReference>
<protein>
    <submittedName>
        <fullName evidence="1">Uncharacterized protein</fullName>
    </submittedName>
</protein>
<reference evidence="1 2" key="1">
    <citation type="submission" date="2021-05" db="EMBL/GenBank/DDBJ databases">
        <title>Complete genome of Nocardioides aquaticus KCTC 9944T isolated from meromictic and hypersaline Ekho Lake, Antarctica.</title>
        <authorList>
            <person name="Hwang K."/>
            <person name="Kim K.M."/>
            <person name="Choe H."/>
        </authorList>
    </citation>
    <scope>NUCLEOTIDE SEQUENCE [LARGE SCALE GENOMIC DNA]</scope>
    <source>
        <strain evidence="1 2">KCTC 9944</strain>
    </source>
</reference>
<organism evidence="1 2">
    <name type="scientific">Nocardioides aquaticus</name>
    <dbReference type="NCBI Taxonomy" id="160826"/>
    <lineage>
        <taxon>Bacteria</taxon>
        <taxon>Bacillati</taxon>
        <taxon>Actinomycetota</taxon>
        <taxon>Actinomycetes</taxon>
        <taxon>Propionibacteriales</taxon>
        <taxon>Nocardioidaceae</taxon>
        <taxon>Nocardioides</taxon>
    </lineage>
</organism>
<evidence type="ECO:0000313" key="2">
    <source>
        <dbReference type="Proteomes" id="UP000679307"/>
    </source>
</evidence>
<name>A0ABX8EFC4_9ACTN</name>
<evidence type="ECO:0000313" key="1">
    <source>
        <dbReference type="EMBL" id="QVT79198.1"/>
    </source>
</evidence>
<dbReference type="RefSeq" id="WP_214058677.1">
    <property type="nucleotide sequence ID" value="NZ_BAAAHS010000177.1"/>
</dbReference>
<sequence length="93" mass="10013">MMGVHSPQVDALEGGMRTCTALATLPFDAGDPEWVADLLDTMSIGDLDTVIDQLDELLRLMRRAAKARRILATVHPELIRAGLQVRASRGGGS</sequence>
<accession>A0ABX8EFC4</accession>